<dbReference type="Pfam" id="PF08669">
    <property type="entry name" value="GCV_T_C"/>
    <property type="match status" value="1"/>
</dbReference>
<keyword evidence="3 7" id="KW-0032">Aminotransferase</keyword>
<dbReference type="NCBIfam" id="TIGR00528">
    <property type="entry name" value="gcvT"/>
    <property type="match status" value="1"/>
</dbReference>
<dbReference type="PIRSF" id="PIRSF006487">
    <property type="entry name" value="GcvT"/>
    <property type="match status" value="1"/>
</dbReference>
<dbReference type="AlphaFoldDB" id="A0A934VLD6"/>
<dbReference type="InterPro" id="IPR006222">
    <property type="entry name" value="GCVT_N"/>
</dbReference>
<comment type="similarity">
    <text evidence="1 7">Belongs to the GcvT family.</text>
</comment>
<name>A0A934VLD6_9BACT</name>
<dbReference type="InterPro" id="IPR013977">
    <property type="entry name" value="GcvT_C"/>
</dbReference>
<dbReference type="GO" id="GO:0004047">
    <property type="term" value="F:aminomethyltransferase activity"/>
    <property type="evidence" value="ECO:0007669"/>
    <property type="project" value="UniProtKB-UniRule"/>
</dbReference>
<evidence type="ECO:0000256" key="1">
    <source>
        <dbReference type="ARBA" id="ARBA00008609"/>
    </source>
</evidence>
<evidence type="ECO:0000313" key="12">
    <source>
        <dbReference type="Proteomes" id="UP000604083"/>
    </source>
</evidence>
<sequence>MSELKQSPLADLHREAGGRMVPFAGWEMPVMYQSILSEHQAVREAVGQFDISHMGQLFVEGEEAEEWLNKLLSNDVAALEDGQGQYTFLLNERGGVIDDLIIYRLSEGHYFLVVNAACLAEDLAWFGQHAVEGVTLRNESEGLAGIAVQGPNTVDVFSRVFGGRTLPSRNGIDELQLDGQIAWVCRTGYTGEDGFEFFCPASSAARWWEEFAEAGAAPCGLGARDSLRLEKCYPLNGSDLSPDRTPLEAGLGFFVKLDKEEFTGHEVLRRQKEDKPAERLVAIQCLKKGAPPRPGYAVLDSDGQPLGTLTSGVLSPCLGLGIGMAYLPASQAKVGQEVFIEARGKKMAAKVVKKPFVA</sequence>
<keyword evidence="12" id="KW-1185">Reference proteome</keyword>
<evidence type="ECO:0000256" key="5">
    <source>
        <dbReference type="ARBA" id="ARBA00031395"/>
    </source>
</evidence>
<keyword evidence="4 7" id="KW-0808">Transferase</keyword>
<feature type="binding site" evidence="8">
    <location>
        <position position="196"/>
    </location>
    <ligand>
        <name>substrate</name>
    </ligand>
</feature>
<dbReference type="InterPro" id="IPR022903">
    <property type="entry name" value="GcvT_bac"/>
</dbReference>
<dbReference type="EC" id="2.1.2.10" evidence="2 7"/>
<dbReference type="InterPro" id="IPR006223">
    <property type="entry name" value="GcvT"/>
</dbReference>
<dbReference type="GO" id="GO:0008483">
    <property type="term" value="F:transaminase activity"/>
    <property type="evidence" value="ECO:0007669"/>
    <property type="project" value="UniProtKB-KW"/>
</dbReference>
<dbReference type="NCBIfam" id="NF001567">
    <property type="entry name" value="PRK00389.1"/>
    <property type="match status" value="1"/>
</dbReference>
<dbReference type="RefSeq" id="WP_200392010.1">
    <property type="nucleotide sequence ID" value="NZ_JAENIO010000027.1"/>
</dbReference>
<protein>
    <recommendedName>
        <fullName evidence="2 7">Aminomethyltransferase</fullName>
        <ecNumber evidence="2 7">2.1.2.10</ecNumber>
    </recommendedName>
    <alternativeName>
        <fullName evidence="5 7">Glycine cleavage system T protein</fullName>
    </alternativeName>
</protein>
<evidence type="ECO:0000256" key="7">
    <source>
        <dbReference type="HAMAP-Rule" id="MF_00259"/>
    </source>
</evidence>
<gene>
    <name evidence="7 11" type="primary">gcvT</name>
    <name evidence="11" type="ORF">JIN78_10925</name>
</gene>
<dbReference type="GO" id="GO:0019464">
    <property type="term" value="P:glycine decarboxylation via glycine cleavage system"/>
    <property type="evidence" value="ECO:0007669"/>
    <property type="project" value="UniProtKB-UniRule"/>
</dbReference>
<comment type="subunit">
    <text evidence="7">The glycine cleavage system is composed of four proteins: P, T, L and H.</text>
</comment>
<evidence type="ECO:0000256" key="8">
    <source>
        <dbReference type="PIRSR" id="PIRSR006487-1"/>
    </source>
</evidence>
<comment type="catalytic activity">
    <reaction evidence="6 7">
        <text>N(6)-[(R)-S(8)-aminomethyldihydrolipoyl]-L-lysyl-[protein] + (6S)-5,6,7,8-tetrahydrofolate = N(6)-[(R)-dihydrolipoyl]-L-lysyl-[protein] + (6R)-5,10-methylene-5,6,7,8-tetrahydrofolate + NH4(+)</text>
        <dbReference type="Rhea" id="RHEA:16945"/>
        <dbReference type="Rhea" id="RHEA-COMP:10475"/>
        <dbReference type="Rhea" id="RHEA-COMP:10492"/>
        <dbReference type="ChEBI" id="CHEBI:15636"/>
        <dbReference type="ChEBI" id="CHEBI:28938"/>
        <dbReference type="ChEBI" id="CHEBI:57453"/>
        <dbReference type="ChEBI" id="CHEBI:83100"/>
        <dbReference type="ChEBI" id="CHEBI:83143"/>
        <dbReference type="EC" id="2.1.2.10"/>
    </reaction>
</comment>
<dbReference type="InterPro" id="IPR029043">
    <property type="entry name" value="GcvT/YgfZ_C"/>
</dbReference>
<evidence type="ECO:0000313" key="11">
    <source>
        <dbReference type="EMBL" id="MBK1834574.1"/>
    </source>
</evidence>
<dbReference type="Proteomes" id="UP000604083">
    <property type="component" value="Unassembled WGS sequence"/>
</dbReference>
<accession>A0A934VLD6</accession>
<evidence type="ECO:0000256" key="2">
    <source>
        <dbReference type="ARBA" id="ARBA00012616"/>
    </source>
</evidence>
<dbReference type="Gene3D" id="3.30.1360.120">
    <property type="entry name" value="Probable tRNA modification gtpase trme, domain 1"/>
    <property type="match status" value="1"/>
</dbReference>
<dbReference type="SUPFAM" id="SSF101790">
    <property type="entry name" value="Aminomethyltransferase beta-barrel domain"/>
    <property type="match status" value="1"/>
</dbReference>
<dbReference type="PANTHER" id="PTHR43757:SF2">
    <property type="entry name" value="AMINOMETHYLTRANSFERASE, MITOCHONDRIAL"/>
    <property type="match status" value="1"/>
</dbReference>
<dbReference type="InterPro" id="IPR028896">
    <property type="entry name" value="GcvT/YgfZ/DmdA"/>
</dbReference>
<evidence type="ECO:0000259" key="9">
    <source>
        <dbReference type="Pfam" id="PF01571"/>
    </source>
</evidence>
<reference evidence="11" key="1">
    <citation type="submission" date="2021-01" db="EMBL/GenBank/DDBJ databases">
        <title>Modified the classification status of verrucomicrobia.</title>
        <authorList>
            <person name="Feng X."/>
        </authorList>
    </citation>
    <scope>NUCLEOTIDE SEQUENCE</scope>
    <source>
        <strain evidence="11">KCTC 12986</strain>
    </source>
</reference>
<evidence type="ECO:0000259" key="10">
    <source>
        <dbReference type="Pfam" id="PF08669"/>
    </source>
</evidence>
<dbReference type="HAMAP" id="MF_00259">
    <property type="entry name" value="GcvT"/>
    <property type="match status" value="1"/>
</dbReference>
<feature type="domain" description="Aminomethyltransferase C-terminal" evidence="10">
    <location>
        <begin position="279"/>
        <end position="357"/>
    </location>
</feature>
<evidence type="ECO:0000256" key="6">
    <source>
        <dbReference type="ARBA" id="ARBA00047665"/>
    </source>
</evidence>
<evidence type="ECO:0000256" key="3">
    <source>
        <dbReference type="ARBA" id="ARBA00022576"/>
    </source>
</evidence>
<proteinExistence type="inferred from homology"/>
<comment type="caution">
    <text evidence="11">The sequence shown here is derived from an EMBL/GenBank/DDBJ whole genome shotgun (WGS) entry which is preliminary data.</text>
</comment>
<organism evidence="11 12">
    <name type="scientific">Roseibacillus ishigakijimensis</name>
    <dbReference type="NCBI Taxonomy" id="454146"/>
    <lineage>
        <taxon>Bacteria</taxon>
        <taxon>Pseudomonadati</taxon>
        <taxon>Verrucomicrobiota</taxon>
        <taxon>Verrucomicrobiia</taxon>
        <taxon>Verrucomicrobiales</taxon>
        <taxon>Verrucomicrobiaceae</taxon>
        <taxon>Roseibacillus</taxon>
    </lineage>
</organism>
<feature type="domain" description="GCVT N-terminal" evidence="9">
    <location>
        <begin position="10"/>
        <end position="259"/>
    </location>
</feature>
<dbReference type="EMBL" id="JAENIO010000027">
    <property type="protein sequence ID" value="MBK1834574.1"/>
    <property type="molecule type" value="Genomic_DNA"/>
</dbReference>
<dbReference type="InterPro" id="IPR027266">
    <property type="entry name" value="TrmE/GcvT-like"/>
</dbReference>
<dbReference type="Pfam" id="PF01571">
    <property type="entry name" value="GCV_T"/>
    <property type="match status" value="1"/>
</dbReference>
<comment type="function">
    <text evidence="7">The glycine cleavage system catalyzes the degradation of glycine.</text>
</comment>
<dbReference type="GO" id="GO:0005960">
    <property type="term" value="C:glycine cleavage complex"/>
    <property type="evidence" value="ECO:0007669"/>
    <property type="project" value="InterPro"/>
</dbReference>
<dbReference type="SUPFAM" id="SSF103025">
    <property type="entry name" value="Folate-binding domain"/>
    <property type="match status" value="1"/>
</dbReference>
<dbReference type="PANTHER" id="PTHR43757">
    <property type="entry name" value="AMINOMETHYLTRANSFERASE"/>
    <property type="match status" value="1"/>
</dbReference>
<evidence type="ECO:0000256" key="4">
    <source>
        <dbReference type="ARBA" id="ARBA00022679"/>
    </source>
</evidence>
<dbReference type="FunFam" id="3.30.70.1400:FF:000001">
    <property type="entry name" value="Aminomethyltransferase"/>
    <property type="match status" value="1"/>
</dbReference>